<name>A0ABQ1PZG7_9ACTN</name>
<keyword evidence="2" id="KW-1185">Reference proteome</keyword>
<evidence type="ECO:0000313" key="2">
    <source>
        <dbReference type="Proteomes" id="UP000630594"/>
    </source>
</evidence>
<dbReference type="Proteomes" id="UP000630594">
    <property type="component" value="Unassembled WGS sequence"/>
</dbReference>
<dbReference type="EMBL" id="BMCK01000001">
    <property type="protein sequence ID" value="GGD07603.1"/>
    <property type="molecule type" value="Genomic_DNA"/>
</dbReference>
<protein>
    <recommendedName>
        <fullName evidence="3">WXG100 family type VII secretion target</fullName>
    </recommendedName>
</protein>
<evidence type="ECO:0000313" key="1">
    <source>
        <dbReference type="EMBL" id="GGD07603.1"/>
    </source>
</evidence>
<evidence type="ECO:0008006" key="3">
    <source>
        <dbReference type="Google" id="ProtNLM"/>
    </source>
</evidence>
<accession>A0ABQ1PZG7</accession>
<reference evidence="2" key="1">
    <citation type="journal article" date="2019" name="Int. J. Syst. Evol. Microbiol.">
        <title>The Global Catalogue of Microorganisms (GCM) 10K type strain sequencing project: providing services to taxonomists for standard genome sequencing and annotation.</title>
        <authorList>
            <consortium name="The Broad Institute Genomics Platform"/>
            <consortium name="The Broad Institute Genome Sequencing Center for Infectious Disease"/>
            <person name="Wu L."/>
            <person name="Ma J."/>
        </authorList>
    </citation>
    <scope>NUCLEOTIDE SEQUENCE [LARGE SCALE GENOMIC DNA]</scope>
    <source>
        <strain evidence="2">CCM 7403</strain>
    </source>
</reference>
<gene>
    <name evidence="1" type="ORF">GCM10007231_02910</name>
</gene>
<proteinExistence type="predicted"/>
<sequence>MFPAVAITMSKEAAAKVVKRFHKAEDELSGVRGSINGLSQQMTAGAGEFSGAIDPGADAFRVSWRAFLDQCIDSARIIAGNTNQLEVDLDRLDGDHATSG</sequence>
<comment type="caution">
    <text evidence="1">The sequence shown here is derived from an EMBL/GenBank/DDBJ whole genome shotgun (WGS) entry which is preliminary data.</text>
</comment>
<organism evidence="1 2">
    <name type="scientific">Nocardioides daphniae</name>
    <dbReference type="NCBI Taxonomy" id="402297"/>
    <lineage>
        <taxon>Bacteria</taxon>
        <taxon>Bacillati</taxon>
        <taxon>Actinomycetota</taxon>
        <taxon>Actinomycetes</taxon>
        <taxon>Propionibacteriales</taxon>
        <taxon>Nocardioidaceae</taxon>
        <taxon>Nocardioides</taxon>
    </lineage>
</organism>